<dbReference type="EMBL" id="LT598466">
    <property type="protein sequence ID" value="SCU84715.1"/>
    <property type="molecule type" value="Genomic_DNA"/>
</dbReference>
<evidence type="ECO:0000256" key="3">
    <source>
        <dbReference type="ARBA" id="ARBA00022448"/>
    </source>
</evidence>
<dbReference type="PROSITE" id="PS50920">
    <property type="entry name" value="SOLCAR"/>
    <property type="match status" value="3"/>
</dbReference>
<keyword evidence="7 8" id="KW-0472">Membrane</keyword>
<dbReference type="InterPro" id="IPR044712">
    <property type="entry name" value="SLC25A32-like"/>
</dbReference>
<keyword evidence="4 8" id="KW-0812">Transmembrane</keyword>
<feature type="transmembrane region" description="Helical" evidence="10">
    <location>
        <begin position="121"/>
        <end position="144"/>
    </location>
</feature>
<dbReference type="Pfam" id="PF00153">
    <property type="entry name" value="Mito_carr"/>
    <property type="match status" value="3"/>
</dbReference>
<dbReference type="GO" id="GO:0055085">
    <property type="term" value="P:transmembrane transport"/>
    <property type="evidence" value="ECO:0007669"/>
    <property type="project" value="InterPro"/>
</dbReference>
<gene>
    <name evidence="11" type="ORF">LAMI_0C08592G</name>
</gene>
<dbReference type="AlphaFoldDB" id="A0A1G4J4Q7"/>
<feature type="repeat" description="Solcar" evidence="8">
    <location>
        <begin position="218"/>
        <end position="306"/>
    </location>
</feature>
<proteinExistence type="inferred from homology"/>
<evidence type="ECO:0000256" key="6">
    <source>
        <dbReference type="ARBA" id="ARBA00022989"/>
    </source>
</evidence>
<organism evidence="11 12">
    <name type="scientific">Lachancea mirantina</name>
    <dbReference type="NCBI Taxonomy" id="1230905"/>
    <lineage>
        <taxon>Eukaryota</taxon>
        <taxon>Fungi</taxon>
        <taxon>Dikarya</taxon>
        <taxon>Ascomycota</taxon>
        <taxon>Saccharomycotina</taxon>
        <taxon>Saccharomycetes</taxon>
        <taxon>Saccharomycetales</taxon>
        <taxon>Saccharomycetaceae</taxon>
        <taxon>Lachancea</taxon>
    </lineage>
</organism>
<evidence type="ECO:0000256" key="8">
    <source>
        <dbReference type="PROSITE-ProRule" id="PRU00282"/>
    </source>
</evidence>
<dbReference type="Proteomes" id="UP000191024">
    <property type="component" value="Chromosome C"/>
</dbReference>
<dbReference type="GO" id="GO:0016020">
    <property type="term" value="C:membrane"/>
    <property type="evidence" value="ECO:0007669"/>
    <property type="project" value="UniProtKB-SubCell"/>
</dbReference>
<dbReference type="GO" id="GO:0006862">
    <property type="term" value="P:nucleotide transport"/>
    <property type="evidence" value="ECO:0007669"/>
    <property type="project" value="InterPro"/>
</dbReference>
<evidence type="ECO:0000256" key="5">
    <source>
        <dbReference type="ARBA" id="ARBA00022737"/>
    </source>
</evidence>
<feature type="repeat" description="Solcar" evidence="8">
    <location>
        <begin position="118"/>
        <end position="205"/>
    </location>
</feature>
<keyword evidence="6 10" id="KW-1133">Transmembrane helix</keyword>
<protein>
    <submittedName>
        <fullName evidence="11">LAMI_0C08592g1_1</fullName>
    </submittedName>
</protein>
<evidence type="ECO:0000256" key="10">
    <source>
        <dbReference type="SAM" id="Phobius"/>
    </source>
</evidence>
<dbReference type="Gene3D" id="1.50.40.10">
    <property type="entry name" value="Mitochondrial carrier domain"/>
    <property type="match status" value="1"/>
</dbReference>
<feature type="repeat" description="Solcar" evidence="8">
    <location>
        <begin position="4"/>
        <end position="95"/>
    </location>
</feature>
<accession>A0A1G4J4Q7</accession>
<sequence>MESKRLRNEVTAGLTSGLLTTVVTHPLDLVKLRLQLLATSNPSQGYDYIIRGILKDSTGIKSLIPELYRGLGVNILGNATAWGLYFGLYRYSKDAVFSIWTGHRRNEISSNFEVDRQMGPFLYLFSATLSGLTTAVLTNPIWVVKTRIMSTNARAEQSYRSTWDGIRQLYTSEGLSGFWRGLGPSLLGVAQGALYFTLYDSLKKHYFAATGVKRDTQLSNFENIFMTSISKMISVSAVYPFQLLKSNLQSFEAQLHQNSFQATTLVKSIYAAKGLKGLYKGLSANLIRAVPSTCITFCVYENMRHWL</sequence>
<evidence type="ECO:0000256" key="9">
    <source>
        <dbReference type="RuleBase" id="RU000488"/>
    </source>
</evidence>
<evidence type="ECO:0000256" key="7">
    <source>
        <dbReference type="ARBA" id="ARBA00023136"/>
    </source>
</evidence>
<evidence type="ECO:0000256" key="2">
    <source>
        <dbReference type="ARBA" id="ARBA00006375"/>
    </source>
</evidence>
<comment type="subcellular location">
    <subcellularLocation>
        <location evidence="1">Membrane</location>
        <topology evidence="1">Multi-pass membrane protein</topology>
    </subcellularLocation>
</comment>
<evidence type="ECO:0000256" key="4">
    <source>
        <dbReference type="ARBA" id="ARBA00022692"/>
    </source>
</evidence>
<reference evidence="12" key="1">
    <citation type="submission" date="2016-03" db="EMBL/GenBank/DDBJ databases">
        <authorList>
            <person name="Devillers H."/>
        </authorList>
    </citation>
    <scope>NUCLEOTIDE SEQUENCE [LARGE SCALE GENOMIC DNA]</scope>
</reference>
<keyword evidence="3 9" id="KW-0813">Transport</keyword>
<evidence type="ECO:0000313" key="12">
    <source>
        <dbReference type="Proteomes" id="UP000191024"/>
    </source>
</evidence>
<dbReference type="PANTHER" id="PTHR45683">
    <property type="entry name" value="MITOCHONDRIAL NICOTINAMIDE ADENINE DINUCLEOTIDE TRANSPORTER 1-RELATED-RELATED"/>
    <property type="match status" value="1"/>
</dbReference>
<evidence type="ECO:0000256" key="1">
    <source>
        <dbReference type="ARBA" id="ARBA00004141"/>
    </source>
</evidence>
<keyword evidence="5" id="KW-0677">Repeat</keyword>
<name>A0A1G4J4Q7_9SACH</name>
<dbReference type="InterPro" id="IPR023395">
    <property type="entry name" value="MCP_dom_sf"/>
</dbReference>
<dbReference type="SUPFAM" id="SSF103506">
    <property type="entry name" value="Mitochondrial carrier"/>
    <property type="match status" value="1"/>
</dbReference>
<dbReference type="InterPro" id="IPR018108">
    <property type="entry name" value="MCP_transmembrane"/>
</dbReference>
<feature type="transmembrane region" description="Helical" evidence="10">
    <location>
        <begin position="67"/>
        <end position="88"/>
    </location>
</feature>
<comment type="similarity">
    <text evidence="2 9">Belongs to the mitochondrial carrier (TC 2.A.29) family.</text>
</comment>
<keyword evidence="12" id="KW-1185">Reference proteome</keyword>
<dbReference type="OrthoDB" id="428293at2759"/>
<evidence type="ECO:0000313" key="11">
    <source>
        <dbReference type="EMBL" id="SCU84715.1"/>
    </source>
</evidence>
<dbReference type="STRING" id="1230905.A0A1G4J4Q7"/>